<dbReference type="PANTHER" id="PTHR32071">
    <property type="entry name" value="TRANSCRIPTIONAL REGULATORY PROTEIN"/>
    <property type="match status" value="1"/>
</dbReference>
<dbReference type="Gene3D" id="3.40.50.2300">
    <property type="match status" value="1"/>
</dbReference>
<accession>A0A0F5JJ02</accession>
<dbReference type="InterPro" id="IPR058031">
    <property type="entry name" value="AAA_lid_NorR"/>
</dbReference>
<dbReference type="GO" id="GO:0000160">
    <property type="term" value="P:phosphorelay signal transduction system"/>
    <property type="evidence" value="ECO:0007669"/>
    <property type="project" value="InterPro"/>
</dbReference>
<dbReference type="InterPro" id="IPR001789">
    <property type="entry name" value="Sig_transdc_resp-reg_receiver"/>
</dbReference>
<keyword evidence="4" id="KW-0804">Transcription</keyword>
<dbReference type="Gene3D" id="1.10.8.60">
    <property type="match status" value="1"/>
</dbReference>
<feature type="modified residue" description="4-aspartylphosphate" evidence="5">
    <location>
        <position position="69"/>
    </location>
</feature>
<gene>
    <name evidence="7" type="ORF">HMPREF1535_01136</name>
</gene>
<evidence type="ECO:0000256" key="2">
    <source>
        <dbReference type="ARBA" id="ARBA00022840"/>
    </source>
</evidence>
<evidence type="ECO:0000256" key="3">
    <source>
        <dbReference type="ARBA" id="ARBA00023015"/>
    </source>
</evidence>
<evidence type="ECO:0000313" key="7">
    <source>
        <dbReference type="EMBL" id="KKB57689.1"/>
    </source>
</evidence>
<dbReference type="PRINTS" id="PR01590">
    <property type="entry name" value="HTHFIS"/>
</dbReference>
<evidence type="ECO:0000313" key="8">
    <source>
        <dbReference type="Proteomes" id="UP000033047"/>
    </source>
</evidence>
<dbReference type="Pfam" id="PF25601">
    <property type="entry name" value="AAA_lid_14"/>
    <property type="match status" value="1"/>
</dbReference>
<dbReference type="GO" id="GO:0043565">
    <property type="term" value="F:sequence-specific DNA binding"/>
    <property type="evidence" value="ECO:0007669"/>
    <property type="project" value="InterPro"/>
</dbReference>
<dbReference type="SUPFAM" id="SSF52172">
    <property type="entry name" value="CheY-like"/>
    <property type="match status" value="1"/>
</dbReference>
<dbReference type="InterPro" id="IPR009057">
    <property type="entry name" value="Homeodomain-like_sf"/>
</dbReference>
<feature type="domain" description="Response regulatory" evidence="6">
    <location>
        <begin position="20"/>
        <end position="139"/>
    </location>
</feature>
<dbReference type="Gene3D" id="1.10.10.60">
    <property type="entry name" value="Homeodomain-like"/>
    <property type="match status" value="1"/>
</dbReference>
<reference evidence="7 8" key="1">
    <citation type="submission" date="2013-04" db="EMBL/GenBank/DDBJ databases">
        <title>The Genome Sequence of Parabacteroides goldsteinii DSM 19448.</title>
        <authorList>
            <consortium name="The Broad Institute Genomics Platform"/>
            <person name="Earl A."/>
            <person name="Ward D."/>
            <person name="Feldgarden M."/>
            <person name="Gevers D."/>
            <person name="Martens E."/>
            <person name="Sakamoto M."/>
            <person name="Benno Y."/>
            <person name="Song Y."/>
            <person name="Liu C."/>
            <person name="Lee J."/>
            <person name="Bolanos M."/>
            <person name="Vaisanen M.L."/>
            <person name="Finegold S.M."/>
            <person name="Walker B."/>
            <person name="Young S."/>
            <person name="Zeng Q."/>
            <person name="Gargeya S."/>
            <person name="Fitzgerald M."/>
            <person name="Haas B."/>
            <person name="Abouelleil A."/>
            <person name="Allen A.W."/>
            <person name="Alvarado L."/>
            <person name="Arachchi H.M."/>
            <person name="Berlin A.M."/>
            <person name="Chapman S.B."/>
            <person name="Gainer-Dewar J."/>
            <person name="Goldberg J."/>
            <person name="Griggs A."/>
            <person name="Gujja S."/>
            <person name="Hansen M."/>
            <person name="Howarth C."/>
            <person name="Imamovic A."/>
            <person name="Ireland A."/>
            <person name="Larimer J."/>
            <person name="McCowan C."/>
            <person name="Murphy C."/>
            <person name="Pearson M."/>
            <person name="Poon T.W."/>
            <person name="Priest M."/>
            <person name="Roberts A."/>
            <person name="Saif S."/>
            <person name="Shea T."/>
            <person name="Sisk P."/>
            <person name="Sykes S."/>
            <person name="Wortman J."/>
            <person name="Nusbaum C."/>
            <person name="Birren B."/>
        </authorList>
    </citation>
    <scope>NUCLEOTIDE SEQUENCE [LARGE SCALE GENOMIC DNA]</scope>
    <source>
        <strain evidence="7 8">DSM 19448</strain>
    </source>
</reference>
<proteinExistence type="predicted"/>
<dbReference type="InterPro" id="IPR002197">
    <property type="entry name" value="HTH_Fis"/>
</dbReference>
<evidence type="ECO:0000256" key="1">
    <source>
        <dbReference type="ARBA" id="ARBA00022741"/>
    </source>
</evidence>
<dbReference type="HOGENOM" id="CLU_1033845_0_0_10"/>
<dbReference type="CDD" id="cd00156">
    <property type="entry name" value="REC"/>
    <property type="match status" value="1"/>
</dbReference>
<dbReference type="Pfam" id="PF00072">
    <property type="entry name" value="Response_reg"/>
    <property type="match status" value="1"/>
</dbReference>
<dbReference type="Pfam" id="PF02954">
    <property type="entry name" value="HTH_8"/>
    <property type="match status" value="1"/>
</dbReference>
<dbReference type="SUPFAM" id="SSF46689">
    <property type="entry name" value="Homeodomain-like"/>
    <property type="match status" value="1"/>
</dbReference>
<name>A0A0F5JJ02_9BACT</name>
<keyword evidence="5" id="KW-0597">Phosphoprotein</keyword>
<evidence type="ECO:0000259" key="6">
    <source>
        <dbReference type="PROSITE" id="PS50110"/>
    </source>
</evidence>
<dbReference type="EMBL" id="AQHV01000008">
    <property type="protein sequence ID" value="KKB57689.1"/>
    <property type="molecule type" value="Genomic_DNA"/>
</dbReference>
<dbReference type="STRING" id="927665.HMPREF1535_01136"/>
<dbReference type="PROSITE" id="PS50110">
    <property type="entry name" value="RESPONSE_REGULATORY"/>
    <property type="match status" value="1"/>
</dbReference>
<keyword evidence="1" id="KW-0547">Nucleotide-binding</keyword>
<dbReference type="SMART" id="SM00448">
    <property type="entry name" value="REC"/>
    <property type="match status" value="1"/>
</dbReference>
<keyword evidence="3" id="KW-0805">Transcription regulation</keyword>
<dbReference type="Proteomes" id="UP000033047">
    <property type="component" value="Unassembled WGS sequence"/>
</dbReference>
<dbReference type="PATRIC" id="fig|927665.4.peg.1160"/>
<dbReference type="AlphaFoldDB" id="A0A0F5JJ02"/>
<organism evidence="7 8">
    <name type="scientific">Parabacteroides goldsteinii DSM 19448 = WAL 12034</name>
    <dbReference type="NCBI Taxonomy" id="927665"/>
    <lineage>
        <taxon>Bacteria</taxon>
        <taxon>Pseudomonadati</taxon>
        <taxon>Bacteroidota</taxon>
        <taxon>Bacteroidia</taxon>
        <taxon>Bacteroidales</taxon>
        <taxon>Tannerellaceae</taxon>
        <taxon>Parabacteroides</taxon>
    </lineage>
</organism>
<protein>
    <recommendedName>
        <fullName evidence="6">Response regulatory domain-containing protein</fullName>
    </recommendedName>
</protein>
<comment type="caution">
    <text evidence="7">The sequence shown here is derived from an EMBL/GenBank/DDBJ whole genome shotgun (WGS) entry which is preliminary data.</text>
</comment>
<evidence type="ECO:0000256" key="5">
    <source>
        <dbReference type="PROSITE-ProRule" id="PRU00169"/>
    </source>
</evidence>
<sequence>MGVGRKKNPYIFAFVMRNGKIIVVDDNEAVLKTLRMILSREFKTVVCASVPTLLPALLREDDVDVVLLDMNFGTGKQSGGEGLFWLDRIRERPNPPEVVLITAFGDIELAVSSLKKGAVDFIVKPWDNDKLLSTVIAAWESRSGRKQNSSRKESEFLSEETDSVVTLLVNSLLRKYATAYGKPFPGITPGALHKLSDRMLNGDLSLLQQTIERAVLLSNSSVLDSDDFYMDAPPVTVSHPVTLEEMEKQFISEVLAEKKGNLTLCAQQLNISRQTLYNKMKKYDL</sequence>
<keyword evidence="2" id="KW-0067">ATP-binding</keyword>
<evidence type="ECO:0000256" key="4">
    <source>
        <dbReference type="ARBA" id="ARBA00023163"/>
    </source>
</evidence>
<dbReference type="InterPro" id="IPR011006">
    <property type="entry name" value="CheY-like_superfamily"/>
</dbReference>